<dbReference type="GO" id="GO:0000155">
    <property type="term" value="F:phosphorelay sensor kinase activity"/>
    <property type="evidence" value="ECO:0007669"/>
    <property type="project" value="InterPro"/>
</dbReference>
<keyword evidence="4" id="KW-0808">Transferase</keyword>
<keyword evidence="6 11" id="KW-0418">Kinase</keyword>
<comment type="catalytic activity">
    <reaction evidence="1">
        <text>ATP + protein L-histidine = ADP + protein N-phospho-L-histidine.</text>
        <dbReference type="EC" id="2.7.13.3"/>
    </reaction>
</comment>
<evidence type="ECO:0000256" key="3">
    <source>
        <dbReference type="ARBA" id="ARBA00022553"/>
    </source>
</evidence>
<dbReference type="CDD" id="cd16917">
    <property type="entry name" value="HATPase_UhpB-NarQ-NarX-like"/>
    <property type="match status" value="1"/>
</dbReference>
<keyword evidence="3" id="KW-0597">Phosphoprotein</keyword>
<sequence>MSSRMARDLLAVGAFLLFGTLVNITGLDSPSGRGKLPPFEVREALLVLACAAQTLRHRKVVVAFLLVLPIALADLALGQSTAVQVVFLDLLFLLTLNGPAKVSRFVLHAVAGVTVAIAVVVAVLAGWRLSIAAGLHAFSLLIVPVWWAANVREHRENAESIARIVDLDRRAAVAGERTRIARDLHDVVAGHLSAIAIQSEAVLSAANRDPAVVRTVLESVRENSLDALAEMRAMIDVLRTDDEVDPPATVRLAGLDRLVDSAAAAGTEVRLTRADVSGLPVAVDVAAFRIVQEALTNVLKHAPGARTTAEVGRQSRRLVVIVRNEVRPGTTPGRGTGLVGMAERAGAVGGTCTAGRDGVEWVVRAELPLWATP</sequence>
<keyword evidence="5" id="KW-0547">Nucleotide-binding</keyword>
<dbReference type="AlphaFoldDB" id="A0A7W7WV59"/>
<dbReference type="EMBL" id="JACHJS010000001">
    <property type="protein sequence ID" value="MBB4964969.1"/>
    <property type="molecule type" value="Genomic_DNA"/>
</dbReference>
<dbReference type="SUPFAM" id="SSF55874">
    <property type="entry name" value="ATPase domain of HSP90 chaperone/DNA topoisomerase II/histidine kinase"/>
    <property type="match status" value="1"/>
</dbReference>
<dbReference type="PANTHER" id="PTHR24421">
    <property type="entry name" value="NITRATE/NITRITE SENSOR PROTEIN NARX-RELATED"/>
    <property type="match status" value="1"/>
</dbReference>
<organism evidence="11 12">
    <name type="scientific">Saccharothrix violaceirubra</name>
    <dbReference type="NCBI Taxonomy" id="413306"/>
    <lineage>
        <taxon>Bacteria</taxon>
        <taxon>Bacillati</taxon>
        <taxon>Actinomycetota</taxon>
        <taxon>Actinomycetes</taxon>
        <taxon>Pseudonocardiales</taxon>
        <taxon>Pseudonocardiaceae</taxon>
        <taxon>Saccharothrix</taxon>
    </lineage>
</organism>
<evidence type="ECO:0000256" key="8">
    <source>
        <dbReference type="ARBA" id="ARBA00023012"/>
    </source>
</evidence>
<proteinExistence type="predicted"/>
<keyword evidence="9" id="KW-1133">Transmembrane helix</keyword>
<dbReference type="Pfam" id="PF07730">
    <property type="entry name" value="HisKA_3"/>
    <property type="match status" value="1"/>
</dbReference>
<evidence type="ECO:0000256" key="1">
    <source>
        <dbReference type="ARBA" id="ARBA00000085"/>
    </source>
</evidence>
<dbReference type="GO" id="GO:0046983">
    <property type="term" value="F:protein dimerization activity"/>
    <property type="evidence" value="ECO:0007669"/>
    <property type="project" value="InterPro"/>
</dbReference>
<evidence type="ECO:0000313" key="11">
    <source>
        <dbReference type="EMBL" id="MBB4964969.1"/>
    </source>
</evidence>
<evidence type="ECO:0000256" key="6">
    <source>
        <dbReference type="ARBA" id="ARBA00022777"/>
    </source>
</evidence>
<dbReference type="PANTHER" id="PTHR24421:SF10">
    <property type="entry name" value="NITRATE_NITRITE SENSOR PROTEIN NARQ"/>
    <property type="match status" value="1"/>
</dbReference>
<feature type="transmembrane region" description="Helical" evidence="9">
    <location>
        <begin position="105"/>
        <end position="125"/>
    </location>
</feature>
<dbReference type="RefSeq" id="WP_312865594.1">
    <property type="nucleotide sequence ID" value="NZ_BAABAI010000039.1"/>
</dbReference>
<feature type="transmembrane region" description="Helical" evidence="9">
    <location>
        <begin position="63"/>
        <end position="93"/>
    </location>
</feature>
<accession>A0A7W7WV59</accession>
<protein>
    <recommendedName>
        <fullName evidence="2">histidine kinase</fullName>
        <ecNumber evidence="2">2.7.13.3</ecNumber>
    </recommendedName>
</protein>
<evidence type="ECO:0000256" key="7">
    <source>
        <dbReference type="ARBA" id="ARBA00022840"/>
    </source>
</evidence>
<evidence type="ECO:0000256" key="2">
    <source>
        <dbReference type="ARBA" id="ARBA00012438"/>
    </source>
</evidence>
<dbReference type="Proteomes" id="UP000542674">
    <property type="component" value="Unassembled WGS sequence"/>
</dbReference>
<evidence type="ECO:0000256" key="5">
    <source>
        <dbReference type="ARBA" id="ARBA00022741"/>
    </source>
</evidence>
<dbReference type="InterPro" id="IPR050482">
    <property type="entry name" value="Sensor_HK_TwoCompSys"/>
</dbReference>
<dbReference type="GO" id="GO:0005524">
    <property type="term" value="F:ATP binding"/>
    <property type="evidence" value="ECO:0007669"/>
    <property type="project" value="UniProtKB-KW"/>
</dbReference>
<feature type="domain" description="Signal transduction histidine kinase subgroup 3 dimerisation and phosphoacceptor" evidence="10">
    <location>
        <begin position="176"/>
        <end position="242"/>
    </location>
</feature>
<comment type="caution">
    <text evidence="11">The sequence shown here is derived from an EMBL/GenBank/DDBJ whole genome shotgun (WGS) entry which is preliminary data.</text>
</comment>
<gene>
    <name evidence="11" type="ORF">F4559_002328</name>
</gene>
<keyword evidence="8" id="KW-0902">Two-component regulatory system</keyword>
<evidence type="ECO:0000256" key="9">
    <source>
        <dbReference type="SAM" id="Phobius"/>
    </source>
</evidence>
<dbReference type="InterPro" id="IPR011712">
    <property type="entry name" value="Sig_transdc_His_kin_sub3_dim/P"/>
</dbReference>
<keyword evidence="9" id="KW-0812">Transmembrane</keyword>
<evidence type="ECO:0000259" key="10">
    <source>
        <dbReference type="Pfam" id="PF07730"/>
    </source>
</evidence>
<keyword evidence="9" id="KW-0472">Membrane</keyword>
<dbReference type="GO" id="GO:0016020">
    <property type="term" value="C:membrane"/>
    <property type="evidence" value="ECO:0007669"/>
    <property type="project" value="InterPro"/>
</dbReference>
<dbReference type="InterPro" id="IPR036890">
    <property type="entry name" value="HATPase_C_sf"/>
</dbReference>
<feature type="transmembrane region" description="Helical" evidence="9">
    <location>
        <begin position="131"/>
        <end position="149"/>
    </location>
</feature>
<dbReference type="EC" id="2.7.13.3" evidence="2"/>
<evidence type="ECO:0000313" key="12">
    <source>
        <dbReference type="Proteomes" id="UP000542674"/>
    </source>
</evidence>
<keyword evidence="12" id="KW-1185">Reference proteome</keyword>
<dbReference type="Gene3D" id="3.30.565.10">
    <property type="entry name" value="Histidine kinase-like ATPase, C-terminal domain"/>
    <property type="match status" value="1"/>
</dbReference>
<dbReference type="Gene3D" id="1.20.5.1930">
    <property type="match status" value="1"/>
</dbReference>
<reference evidence="11 12" key="1">
    <citation type="submission" date="2020-08" db="EMBL/GenBank/DDBJ databases">
        <title>Sequencing the genomes of 1000 actinobacteria strains.</title>
        <authorList>
            <person name="Klenk H.-P."/>
        </authorList>
    </citation>
    <scope>NUCLEOTIDE SEQUENCE [LARGE SCALE GENOMIC DNA]</scope>
    <source>
        <strain evidence="11 12">DSM 45084</strain>
    </source>
</reference>
<keyword evidence="7" id="KW-0067">ATP-binding</keyword>
<evidence type="ECO:0000256" key="4">
    <source>
        <dbReference type="ARBA" id="ARBA00022679"/>
    </source>
</evidence>
<name>A0A7W7WV59_9PSEU</name>